<protein>
    <submittedName>
        <fullName evidence="4">Dipeptide-binding ABC transporter, periplasmic substrate-binding component (TC 3.A.1.5.2) putative hemin-binding lipoprotein</fullName>
    </submittedName>
</protein>
<name>A0A0G2YLD5_9ZZZZ</name>
<dbReference type="PANTHER" id="PTHR30290:SF38">
    <property type="entry name" value="D,D-DIPEPTIDE-BINDING PERIPLASMIC PROTEIN DDPA-RELATED"/>
    <property type="match status" value="1"/>
</dbReference>
<dbReference type="CDD" id="cd08502">
    <property type="entry name" value="PBP2_NikA_DppA_OppA_like_16"/>
    <property type="match status" value="1"/>
</dbReference>
<dbReference type="EMBL" id="KP892657">
    <property type="protein sequence ID" value="AKI85299.1"/>
    <property type="molecule type" value="Genomic_DNA"/>
</dbReference>
<evidence type="ECO:0000256" key="2">
    <source>
        <dbReference type="SAM" id="MobiDB-lite"/>
    </source>
</evidence>
<keyword evidence="1" id="KW-0732">Signal</keyword>
<dbReference type="InterPro" id="IPR000914">
    <property type="entry name" value="SBP_5_dom"/>
</dbReference>
<dbReference type="SUPFAM" id="SSF53850">
    <property type="entry name" value="Periplasmic binding protein-like II"/>
    <property type="match status" value="1"/>
</dbReference>
<dbReference type="GO" id="GO:0015833">
    <property type="term" value="P:peptide transport"/>
    <property type="evidence" value="ECO:0007669"/>
    <property type="project" value="TreeGrafter"/>
</dbReference>
<dbReference type="Pfam" id="PF00496">
    <property type="entry name" value="SBP_bac_5"/>
    <property type="match status" value="1"/>
</dbReference>
<dbReference type="InterPro" id="IPR039424">
    <property type="entry name" value="SBP_5"/>
</dbReference>
<evidence type="ECO:0000313" key="4">
    <source>
        <dbReference type="EMBL" id="AKI85299.1"/>
    </source>
</evidence>
<dbReference type="PANTHER" id="PTHR30290">
    <property type="entry name" value="PERIPLASMIC BINDING COMPONENT OF ABC TRANSPORTER"/>
    <property type="match status" value="1"/>
</dbReference>
<dbReference type="Gene3D" id="3.40.190.10">
    <property type="entry name" value="Periplasmic binding protein-like II"/>
    <property type="match status" value="1"/>
</dbReference>
<dbReference type="Gene3D" id="3.90.76.10">
    <property type="entry name" value="Dipeptide-binding Protein, Domain 1"/>
    <property type="match status" value="1"/>
</dbReference>
<dbReference type="AlphaFoldDB" id="A0A0G2YLD5"/>
<keyword evidence="4" id="KW-0449">Lipoprotein</keyword>
<proteinExistence type="predicted"/>
<feature type="domain" description="Solute-binding protein family 5" evidence="3">
    <location>
        <begin position="135"/>
        <end position="482"/>
    </location>
</feature>
<dbReference type="Gene3D" id="3.10.105.10">
    <property type="entry name" value="Dipeptide-binding Protein, Domain 3"/>
    <property type="match status" value="1"/>
</dbReference>
<accession>A0A0G2YLD5</accession>
<feature type="region of interest" description="Disordered" evidence="2">
    <location>
        <begin position="48"/>
        <end position="77"/>
    </location>
</feature>
<feature type="compositionally biased region" description="Gly residues" evidence="2">
    <location>
        <begin position="48"/>
        <end position="65"/>
    </location>
</feature>
<dbReference type="PIRSF" id="PIRSF002741">
    <property type="entry name" value="MppA"/>
    <property type="match status" value="1"/>
</dbReference>
<evidence type="ECO:0000256" key="1">
    <source>
        <dbReference type="ARBA" id="ARBA00022729"/>
    </source>
</evidence>
<evidence type="ECO:0000259" key="3">
    <source>
        <dbReference type="Pfam" id="PF00496"/>
    </source>
</evidence>
<dbReference type="InterPro" id="IPR030678">
    <property type="entry name" value="Peptide/Ni-bd"/>
</dbReference>
<organism evidence="4">
    <name type="scientific">uncultured organism</name>
    <dbReference type="NCBI Taxonomy" id="155900"/>
    <lineage>
        <taxon>unclassified sequences</taxon>
        <taxon>environmental samples</taxon>
    </lineage>
</organism>
<reference evidence="4" key="1">
    <citation type="journal article" date="2015" name="Front. Microbiol.">
        <title>Identification of novel esterase-active enzymes from hot environments by use of the host bacterium Thermus thermophilus.</title>
        <authorList>
            <person name="Leis B."/>
            <person name="Angelov A."/>
            <person name="Mientus M."/>
            <person name="Li H."/>
            <person name="Pham V.T."/>
            <person name="Lauinger B."/>
            <person name="Bongen P."/>
            <person name="Pietruszka J."/>
            <person name="Goncalves L.G."/>
            <person name="Santos H."/>
            <person name="Liebl W."/>
        </authorList>
    </citation>
    <scope>NUCLEOTIDE SEQUENCE</scope>
</reference>
<sequence>MAGDLRSTQLSYWLRRPVNRRALLRGSLTLAGGAAMASFLAACGGESSSGGDSGSGGGSTSGGGATPAASPTAGQFRPVQTQVTAEGKFGGLLRVAIVGEPPAFDPTFTTATVTQNCAWHVFETLWTPDANFSPKEMLLDSYEVQDDGKVFILKLRDGVLFHNGKKMGADDVIASLERYSVLSGRGKTLFERVEGLDKVDDLTVRLAFKEPTGIAPVFLAETDAIIIPKEIADASHDGEMGEFIGTGPYMLKERLPDRYISLVRFEDYKPLEGGPDGYGGTKIAYFDEIRFIPVPEVAVRGDGLITDEFDFADTLSTDNFDSLSAEPDLTTQVVLPYYFYGAHFNKAQESIMSNRDLRMALLTACDLDAAAAAGFGRPEFYRLGPEMAAPETAWYTDAGKEFYNLKDPDKAREMLQAAGYDGTPIRWIATKEYAYNYNMAVVLKEQMEKAGAVIDLQVMDWATLVATRSQRDAWDIFITGHESYSHPVLQPFLSESWPGFWSSPKKDELVNKIIAEPDPDKQMEYIEQLQYHWWEEAAYIKVCEGATLRAYRNRVKGYVNPADWFFWNVWFEE</sequence>
<dbReference type="GO" id="GO:1904680">
    <property type="term" value="F:peptide transmembrane transporter activity"/>
    <property type="evidence" value="ECO:0007669"/>
    <property type="project" value="TreeGrafter"/>
</dbReference>